<organism evidence="9 10">
    <name type="scientific">Microbacterium ureisolvens</name>
    <dbReference type="NCBI Taxonomy" id="2781186"/>
    <lineage>
        <taxon>Bacteria</taxon>
        <taxon>Bacillati</taxon>
        <taxon>Actinomycetota</taxon>
        <taxon>Actinomycetes</taxon>
        <taxon>Micrococcales</taxon>
        <taxon>Microbacteriaceae</taxon>
        <taxon>Microbacterium</taxon>
    </lineage>
</organism>
<comment type="catalytic activity">
    <reaction evidence="1 7">
        <text>5-hydroxyisourate + H2O = 5-hydroxy-2-oxo-4-ureido-2,5-dihydro-1H-imidazole-5-carboxylate + H(+)</text>
        <dbReference type="Rhea" id="RHEA:23736"/>
        <dbReference type="ChEBI" id="CHEBI:15377"/>
        <dbReference type="ChEBI" id="CHEBI:15378"/>
        <dbReference type="ChEBI" id="CHEBI:18072"/>
        <dbReference type="ChEBI" id="CHEBI:58639"/>
        <dbReference type="EC" id="3.5.2.17"/>
    </reaction>
</comment>
<evidence type="ECO:0000313" key="10">
    <source>
        <dbReference type="Proteomes" id="UP000777440"/>
    </source>
</evidence>
<dbReference type="CDD" id="cd05822">
    <property type="entry name" value="TLP_HIUase"/>
    <property type="match status" value="1"/>
</dbReference>
<dbReference type="InterPro" id="IPR036817">
    <property type="entry name" value="Transthyretin/HIU_hydrolase_sf"/>
</dbReference>
<evidence type="ECO:0000256" key="4">
    <source>
        <dbReference type="ARBA" id="ARBA00011881"/>
    </source>
</evidence>
<dbReference type="InterPro" id="IPR014306">
    <property type="entry name" value="Hydroxyisourate_hydrolase"/>
</dbReference>
<evidence type="ECO:0000256" key="1">
    <source>
        <dbReference type="ARBA" id="ARBA00001043"/>
    </source>
</evidence>
<keyword evidence="5 7" id="KW-0659">Purine metabolism</keyword>
<evidence type="ECO:0000256" key="7">
    <source>
        <dbReference type="RuleBase" id="RU361270"/>
    </source>
</evidence>
<dbReference type="SMART" id="SM00095">
    <property type="entry name" value="TR_THY"/>
    <property type="match status" value="1"/>
</dbReference>
<keyword evidence="6 7" id="KW-0378">Hydrolase</keyword>
<dbReference type="Proteomes" id="UP000777440">
    <property type="component" value="Unassembled WGS sequence"/>
</dbReference>
<reference evidence="9 10" key="1">
    <citation type="journal article" date="2021" name="MBio">
        <title>Poor Competitiveness of Bradyrhizobium in Pigeon Pea Root Colonization in Indian Soils.</title>
        <authorList>
            <person name="Chalasani D."/>
            <person name="Basu A."/>
            <person name="Pullabhotla S.V.S.R.N."/>
            <person name="Jorrin B."/>
            <person name="Neal A.L."/>
            <person name="Poole P.S."/>
            <person name="Podile A.R."/>
            <person name="Tkacz A."/>
        </authorList>
    </citation>
    <scope>NUCLEOTIDE SEQUENCE [LARGE SCALE GENOMIC DNA]</scope>
    <source>
        <strain evidence="9 10">HU12</strain>
    </source>
</reference>
<dbReference type="PANTHER" id="PTHR10395">
    <property type="entry name" value="URICASE AND TRANSTHYRETIN-RELATED"/>
    <property type="match status" value="1"/>
</dbReference>
<dbReference type="Pfam" id="PF00576">
    <property type="entry name" value="Transthyretin"/>
    <property type="match status" value="1"/>
</dbReference>
<sequence>MSQITTHVLDAAVGGPARGVGVALTAAGGAEIASGVTDEAGRISDLGPDRLEEGEYRLTFATGKYFARTGRATFYPVVSIDFSVADDGQHYHVPLLLSPFAYSTYRGN</sequence>
<comment type="similarity">
    <text evidence="3 7">Belongs to the transthyretin family. 5-hydroxyisourate hydrolase subfamily.</text>
</comment>
<accession>A0ABS7I3I6</accession>
<dbReference type="PRINTS" id="PR00189">
    <property type="entry name" value="TRNSTHYRETIN"/>
</dbReference>
<protein>
    <recommendedName>
        <fullName evidence="7">5-hydroxyisourate hydrolase</fullName>
        <shortName evidence="7">HIU hydrolase</shortName>
        <shortName evidence="7">HIUHase</shortName>
        <ecNumber evidence="7">3.5.2.17</ecNumber>
    </recommendedName>
</protein>
<dbReference type="NCBIfam" id="TIGR02962">
    <property type="entry name" value="hdxy_isourate"/>
    <property type="match status" value="1"/>
</dbReference>
<dbReference type="RefSeq" id="WP_220340353.1">
    <property type="nucleotide sequence ID" value="NZ_JAEUAX010000011.1"/>
</dbReference>
<proteinExistence type="inferred from homology"/>
<evidence type="ECO:0000313" key="9">
    <source>
        <dbReference type="EMBL" id="MBW9111376.1"/>
    </source>
</evidence>
<evidence type="ECO:0000256" key="5">
    <source>
        <dbReference type="ARBA" id="ARBA00022631"/>
    </source>
</evidence>
<comment type="subunit">
    <text evidence="4 7">Homotetramer.</text>
</comment>
<name>A0ABS7I3I6_9MICO</name>
<dbReference type="InterPro" id="IPR023416">
    <property type="entry name" value="Transthyretin/HIU_hydrolase_d"/>
</dbReference>
<comment type="function">
    <text evidence="2">Catalyzes the hydrolysis of 5-hydroxyisourate (HIU) to 2-oxo-4-hydroxy-4-carboxy-5-ureidoimidazoline (OHCU).</text>
</comment>
<dbReference type="PANTHER" id="PTHR10395:SF7">
    <property type="entry name" value="5-HYDROXYISOURATE HYDROLASE"/>
    <property type="match status" value="1"/>
</dbReference>
<dbReference type="InterPro" id="IPR023418">
    <property type="entry name" value="Thyroxine_BS"/>
</dbReference>
<dbReference type="GO" id="GO:0033971">
    <property type="term" value="F:hydroxyisourate hydrolase activity"/>
    <property type="evidence" value="ECO:0007669"/>
    <property type="project" value="UniProtKB-EC"/>
</dbReference>
<evidence type="ECO:0000256" key="3">
    <source>
        <dbReference type="ARBA" id="ARBA00009850"/>
    </source>
</evidence>
<dbReference type="PROSITE" id="PS00768">
    <property type="entry name" value="TRANSTHYRETIN_1"/>
    <property type="match status" value="1"/>
</dbReference>
<comment type="caution">
    <text evidence="9">The sequence shown here is derived from an EMBL/GenBank/DDBJ whole genome shotgun (WGS) entry which is preliminary data.</text>
</comment>
<evidence type="ECO:0000256" key="6">
    <source>
        <dbReference type="ARBA" id="ARBA00022801"/>
    </source>
</evidence>
<keyword evidence="10" id="KW-1185">Reference proteome</keyword>
<gene>
    <name evidence="9" type="primary">uraH</name>
    <name evidence="9" type="ORF">JNB61_16510</name>
</gene>
<dbReference type="InterPro" id="IPR000895">
    <property type="entry name" value="Transthyretin/HIU_hydrolase"/>
</dbReference>
<dbReference type="Gene3D" id="2.60.40.180">
    <property type="entry name" value="Transthyretin/hydroxyisourate hydrolase domain"/>
    <property type="match status" value="1"/>
</dbReference>
<evidence type="ECO:0000256" key="2">
    <source>
        <dbReference type="ARBA" id="ARBA00002704"/>
    </source>
</evidence>
<dbReference type="EMBL" id="JAEUAX010000011">
    <property type="protein sequence ID" value="MBW9111376.1"/>
    <property type="molecule type" value="Genomic_DNA"/>
</dbReference>
<evidence type="ECO:0000259" key="8">
    <source>
        <dbReference type="SMART" id="SM00095"/>
    </source>
</evidence>
<dbReference type="EC" id="3.5.2.17" evidence="7"/>
<dbReference type="SUPFAM" id="SSF49472">
    <property type="entry name" value="Transthyretin (synonym: prealbumin)"/>
    <property type="match status" value="1"/>
</dbReference>
<feature type="domain" description="Transthyretin/hydroxyisourate hydrolase" evidence="8">
    <location>
        <begin position="1"/>
        <end position="108"/>
    </location>
</feature>